<keyword evidence="2" id="KW-1185">Reference proteome</keyword>
<sequence>MELIHTSPSEIKEIRANGRFDSFLFFSAHEYSMSVGQHVAYSIEIDEDQIIEASRLFYHDGAEKLQALVDDLASRYDIDSDDAEALIEGKISAHDIIDDADEAADASWDAQLYAARAAVLLGYRGVAVEDEQGMAYMIDMLGRESELSKIGE</sequence>
<organism evidence="1 2">
    <name type="scientific">Kerstersia gyiorum</name>
    <dbReference type="NCBI Taxonomy" id="206506"/>
    <lineage>
        <taxon>Bacteria</taxon>
        <taxon>Pseudomonadati</taxon>
        <taxon>Pseudomonadota</taxon>
        <taxon>Betaproteobacteria</taxon>
        <taxon>Burkholderiales</taxon>
        <taxon>Alcaligenaceae</taxon>
        <taxon>Kerstersia</taxon>
    </lineage>
</organism>
<evidence type="ECO:0000313" key="1">
    <source>
        <dbReference type="EMBL" id="KKO71829.1"/>
    </source>
</evidence>
<protein>
    <submittedName>
        <fullName evidence="1">Uncharacterized protein</fullName>
    </submittedName>
</protein>
<dbReference type="Pfam" id="PF26151">
    <property type="entry name" value="AcrIF11_ADP_ribosyl"/>
    <property type="match status" value="1"/>
</dbReference>
<reference evidence="1 2" key="1">
    <citation type="submission" date="2015-04" db="EMBL/GenBank/DDBJ databases">
        <title>Genome sequence of Kerstersia gyiorum CG1.</title>
        <authorList>
            <person name="Greninger A.L."/>
            <person name="Kozyreva V."/>
            <person name="Chaturvedi V."/>
        </authorList>
    </citation>
    <scope>NUCLEOTIDE SEQUENCE [LARGE SCALE GENOMIC DNA]</scope>
    <source>
        <strain evidence="1 2">CG1</strain>
    </source>
</reference>
<evidence type="ECO:0000313" key="2">
    <source>
        <dbReference type="Proteomes" id="UP000078084"/>
    </source>
</evidence>
<dbReference type="AlphaFoldDB" id="A0A171KSG2"/>
<name>A0A171KSG2_9BURK</name>
<proteinExistence type="predicted"/>
<dbReference type="RefSeq" id="WP_068370878.1">
    <property type="nucleotide sequence ID" value="NZ_LBNE01000005.1"/>
</dbReference>
<accession>A0A171KSG2</accession>
<dbReference type="InterPro" id="IPR058829">
    <property type="entry name" value="AcrIF11-like"/>
</dbReference>
<dbReference type="STRING" id="206506.AAV32_09660"/>
<dbReference type="EMBL" id="LBNE01000005">
    <property type="protein sequence ID" value="KKO71829.1"/>
    <property type="molecule type" value="Genomic_DNA"/>
</dbReference>
<gene>
    <name evidence="1" type="ORF">AAV32_09660</name>
</gene>
<comment type="caution">
    <text evidence="1">The sequence shown here is derived from an EMBL/GenBank/DDBJ whole genome shotgun (WGS) entry which is preliminary data.</text>
</comment>
<dbReference type="CDD" id="cd22580">
    <property type="entry name" value="AcrIF11"/>
    <property type="match status" value="1"/>
</dbReference>
<dbReference type="Proteomes" id="UP000078084">
    <property type="component" value="Unassembled WGS sequence"/>
</dbReference>